<dbReference type="GO" id="GO:0006123">
    <property type="term" value="P:mitochondrial electron transport, cytochrome c to oxygen"/>
    <property type="evidence" value="ECO:0007669"/>
    <property type="project" value="TreeGrafter"/>
</dbReference>
<proteinExistence type="inferred from homology"/>
<feature type="region of interest" description="Disordered" evidence="13">
    <location>
        <begin position="89"/>
        <end position="125"/>
    </location>
</feature>
<name>A0AAD8ELP9_DIPPU</name>
<keyword evidence="6" id="KW-0809">Transit peptide</keyword>
<dbReference type="GO" id="GO:0030234">
    <property type="term" value="F:enzyme regulator activity"/>
    <property type="evidence" value="ECO:0007669"/>
    <property type="project" value="TreeGrafter"/>
</dbReference>
<keyword evidence="7 14" id="KW-1133">Transmembrane helix</keyword>
<reference evidence="15" key="2">
    <citation type="submission" date="2023-05" db="EMBL/GenBank/DDBJ databases">
        <authorList>
            <person name="Fouks B."/>
        </authorList>
    </citation>
    <scope>NUCLEOTIDE SEQUENCE</scope>
    <source>
        <strain evidence="15">Stay&amp;Tobe</strain>
        <tissue evidence="15">Testes</tissue>
    </source>
</reference>
<evidence type="ECO:0000313" key="15">
    <source>
        <dbReference type="EMBL" id="KAJ9594883.1"/>
    </source>
</evidence>
<dbReference type="PROSITE" id="PS01329">
    <property type="entry name" value="COX6A"/>
    <property type="match status" value="1"/>
</dbReference>
<evidence type="ECO:0000256" key="6">
    <source>
        <dbReference type="ARBA" id="ARBA00022946"/>
    </source>
</evidence>
<comment type="pathway">
    <text evidence="2">Energy metabolism; oxidative phosphorylation.</text>
</comment>
<comment type="subcellular location">
    <subcellularLocation>
        <location evidence="1">Mitochondrion inner membrane</location>
        <topology evidence="1">Single-pass membrane protein</topology>
    </subcellularLocation>
</comment>
<evidence type="ECO:0000256" key="1">
    <source>
        <dbReference type="ARBA" id="ARBA00004434"/>
    </source>
</evidence>
<dbReference type="GO" id="GO:0016491">
    <property type="term" value="F:oxidoreductase activity"/>
    <property type="evidence" value="ECO:0007669"/>
    <property type="project" value="UniProtKB-KW"/>
</dbReference>
<evidence type="ECO:0000256" key="2">
    <source>
        <dbReference type="ARBA" id="ARBA00004673"/>
    </source>
</evidence>
<dbReference type="SUPFAM" id="SSF81411">
    <property type="entry name" value="Mitochondrial cytochrome c oxidase subunit VIa"/>
    <property type="match status" value="1"/>
</dbReference>
<keyword evidence="4 14" id="KW-0812">Transmembrane</keyword>
<dbReference type="InterPro" id="IPR018507">
    <property type="entry name" value="Cyt_c_oxidase_su6a_CS"/>
</dbReference>
<keyword evidence="8" id="KW-0560">Oxidoreductase</keyword>
<dbReference type="Proteomes" id="UP001233999">
    <property type="component" value="Unassembled WGS sequence"/>
</dbReference>
<evidence type="ECO:0000256" key="5">
    <source>
        <dbReference type="ARBA" id="ARBA00022792"/>
    </source>
</evidence>
<dbReference type="PANTHER" id="PTHR11504">
    <property type="entry name" value="CYTOCHROME C OXIDASE POLYPEPTIDE VIA"/>
    <property type="match status" value="1"/>
</dbReference>
<comment type="similarity">
    <text evidence="3 11">Belongs to the cytochrome c oxidase subunit 6A family.</text>
</comment>
<dbReference type="PANTHER" id="PTHR11504:SF0">
    <property type="entry name" value="CYTOCHROME C OXIDASE SUBUNIT"/>
    <property type="match status" value="1"/>
</dbReference>
<evidence type="ECO:0000256" key="11">
    <source>
        <dbReference type="RuleBase" id="RU004396"/>
    </source>
</evidence>
<keyword evidence="5 12" id="KW-0999">Mitochondrion inner membrane</keyword>
<feature type="non-terminal residue" evidence="15">
    <location>
        <position position="125"/>
    </location>
</feature>
<organism evidence="15 16">
    <name type="scientific">Diploptera punctata</name>
    <name type="common">Pacific beetle cockroach</name>
    <dbReference type="NCBI Taxonomy" id="6984"/>
    <lineage>
        <taxon>Eukaryota</taxon>
        <taxon>Metazoa</taxon>
        <taxon>Ecdysozoa</taxon>
        <taxon>Arthropoda</taxon>
        <taxon>Hexapoda</taxon>
        <taxon>Insecta</taxon>
        <taxon>Pterygota</taxon>
        <taxon>Neoptera</taxon>
        <taxon>Polyneoptera</taxon>
        <taxon>Dictyoptera</taxon>
        <taxon>Blattodea</taxon>
        <taxon>Blaberoidea</taxon>
        <taxon>Blaberidae</taxon>
        <taxon>Diplopterinae</taxon>
        <taxon>Diploptera</taxon>
    </lineage>
</organism>
<evidence type="ECO:0000256" key="10">
    <source>
        <dbReference type="ARBA" id="ARBA00023136"/>
    </source>
</evidence>
<keyword evidence="10 12" id="KW-0472">Membrane</keyword>
<evidence type="ECO:0000256" key="14">
    <source>
        <dbReference type="SAM" id="Phobius"/>
    </source>
</evidence>
<dbReference type="InterPro" id="IPR001349">
    <property type="entry name" value="Cyt_c_oxidase_su6a"/>
</dbReference>
<evidence type="ECO:0000256" key="3">
    <source>
        <dbReference type="ARBA" id="ARBA00005553"/>
    </source>
</evidence>
<gene>
    <name evidence="15" type="ORF">L9F63_013808</name>
</gene>
<protein>
    <recommendedName>
        <fullName evidence="12">Cytochrome c oxidase subunit</fullName>
    </recommendedName>
    <alternativeName>
        <fullName evidence="12">Cytochrome c oxidase polypeptide VIa</fullName>
    </alternativeName>
</protein>
<evidence type="ECO:0000256" key="7">
    <source>
        <dbReference type="ARBA" id="ARBA00022989"/>
    </source>
</evidence>
<dbReference type="InterPro" id="IPR036418">
    <property type="entry name" value="Cyt_c_oxidase_su6a_sf"/>
</dbReference>
<keyword evidence="16" id="KW-1185">Reference proteome</keyword>
<evidence type="ECO:0000313" key="16">
    <source>
        <dbReference type="Proteomes" id="UP001233999"/>
    </source>
</evidence>
<dbReference type="Gene3D" id="4.10.95.10">
    <property type="entry name" value="Cytochrome c oxidase, subunit VIa"/>
    <property type="match status" value="1"/>
</dbReference>
<evidence type="ECO:0000256" key="9">
    <source>
        <dbReference type="ARBA" id="ARBA00023128"/>
    </source>
</evidence>
<evidence type="ECO:0000256" key="4">
    <source>
        <dbReference type="ARBA" id="ARBA00022692"/>
    </source>
</evidence>
<comment type="caution">
    <text evidence="15">The sequence shown here is derived from an EMBL/GenBank/DDBJ whole genome shotgun (WGS) entry which is preliminary data.</text>
</comment>
<reference evidence="15" key="1">
    <citation type="journal article" date="2023" name="IScience">
        <title>Live-bearing cockroach genome reveals convergent evolutionary mechanisms linked to viviparity in insects and beyond.</title>
        <authorList>
            <person name="Fouks B."/>
            <person name="Harrison M.C."/>
            <person name="Mikhailova A.A."/>
            <person name="Marchal E."/>
            <person name="English S."/>
            <person name="Carruthers M."/>
            <person name="Jennings E.C."/>
            <person name="Chiamaka E.L."/>
            <person name="Frigard R.A."/>
            <person name="Pippel M."/>
            <person name="Attardo G.M."/>
            <person name="Benoit J.B."/>
            <person name="Bornberg-Bauer E."/>
            <person name="Tobe S.S."/>
        </authorList>
    </citation>
    <scope>NUCLEOTIDE SEQUENCE</scope>
    <source>
        <strain evidence="15">Stay&amp;Tobe</strain>
    </source>
</reference>
<evidence type="ECO:0000256" key="8">
    <source>
        <dbReference type="ARBA" id="ARBA00023002"/>
    </source>
</evidence>
<accession>A0AAD8ELP9</accession>
<dbReference type="EMBL" id="JASPKZ010002709">
    <property type="protein sequence ID" value="KAJ9594883.1"/>
    <property type="molecule type" value="Genomic_DNA"/>
</dbReference>
<evidence type="ECO:0000256" key="13">
    <source>
        <dbReference type="SAM" id="MobiDB-lite"/>
    </source>
</evidence>
<dbReference type="AlphaFoldDB" id="A0AAD8ELP9"/>
<keyword evidence="9 12" id="KW-0496">Mitochondrion</keyword>
<dbReference type="GO" id="GO:0005743">
    <property type="term" value="C:mitochondrial inner membrane"/>
    <property type="evidence" value="ECO:0007669"/>
    <property type="project" value="UniProtKB-SubCell"/>
</dbReference>
<dbReference type="FunFam" id="4.10.95.10:FF:000001">
    <property type="entry name" value="Cytochrome c oxidase subunit 6A, mitochondrial"/>
    <property type="match status" value="1"/>
</dbReference>
<sequence>MYWKGRFSLISRYAFQKYTHSRPPQCPPCHEEKSSLNFWRTISFALIPIIGIITFSQFMNLKKHKHAEPFVPYEHLRIRNKRFPWGDGQKSLFHNPDTNALPNGYEPGRGPPVKKSKKEVVEEEE</sequence>
<dbReference type="Pfam" id="PF02046">
    <property type="entry name" value="COX6A"/>
    <property type="match status" value="1"/>
</dbReference>
<evidence type="ECO:0000256" key="12">
    <source>
        <dbReference type="RuleBase" id="RU004397"/>
    </source>
</evidence>
<feature type="transmembrane region" description="Helical" evidence="14">
    <location>
        <begin position="38"/>
        <end position="56"/>
    </location>
</feature>